<dbReference type="InterPro" id="IPR027417">
    <property type="entry name" value="P-loop_NTPase"/>
</dbReference>
<evidence type="ECO:0000313" key="6">
    <source>
        <dbReference type="EMBL" id="MCP2261061.1"/>
    </source>
</evidence>
<dbReference type="Gene3D" id="3.30.720.160">
    <property type="entry name" value="Bifunctional DNA primase/polymerase, N-terminal"/>
    <property type="match status" value="1"/>
</dbReference>
<evidence type="ECO:0000313" key="7">
    <source>
        <dbReference type="Proteomes" id="UP001205311"/>
    </source>
</evidence>
<proteinExistence type="predicted"/>
<dbReference type="PROSITE" id="PS51206">
    <property type="entry name" value="SF3_HELICASE_1"/>
    <property type="match status" value="1"/>
</dbReference>
<dbReference type="SUPFAM" id="SSF56747">
    <property type="entry name" value="Prim-pol domain"/>
    <property type="match status" value="1"/>
</dbReference>
<dbReference type="InterPro" id="IPR014818">
    <property type="entry name" value="Phage/plasmid_primase_P4_C"/>
</dbReference>
<sequence length="828" mass="89757">MDPDMLSAALDWYDAGCSVVRVATDGTKAPAGQWKEYQRRRPGRDQVVTWFADGHPGIGVVCGPVSGGLEMLELEGRAVSEGLVLALREHVEGAGHAELWQRIATGYTETSPSGGLHILYRVDGGLVDGNTKLAERPARDDELTHDDHGLLATKGKRPRRTLLETRGRGGFVVVAPSHGPVHPTGRAWRTVTGTPATIPTITPDERDVLHAAARALDQLPPPPPIPDPVPLDPDHRRGGTPPGEDFNQRATWNQILEPHGWRVAYQQGTRTYWTRPGKAHGVSAVTGGDHGDYLYVWTTSTELPAETALSKWRTYALLNHDGDWSAAAGVLRRQGYGTPAPEPARPVLAPLPTITATPSAAGTLAIVHQPPDTEVESTYARSDDGNALALIDRYGAVLRYCPERGRWLHWTGVRWEWCASGGGHAREYAKRIARALPEDDQAAIRHKARSLGAVGTTAMLTQAATDPRIVVGLDQLDAHPYELNTPTGIIDLRTGTLTPPDPARLHTRITAAAVDEAADPIRWAEFLGDTFGNDQDLITYLQRLVGYSACGRVREHVLPFAFGSGANGKGAFLETVTHVLGDYATTAPAGFLMAKNYASHDTEIARLAGARMVVCSEVNEQDRFDEAKVKALTGGDTLTARFMRQDHVTFTPTHTLWLMGNHQPAVTSGGHSFWRRLRLVPFTRTVPEERRVDDLQGILAREHGAAVLAWIIEGARDYATNGLPTPASVKAATAEYETAQDTVARFVADCCHIGGADHVTTTTSALRAAYERWCLAEGEAAVSPKRLGLELRRLGIDPARTGRARLYRGVALIADENTSPDAGRLDLA</sequence>
<dbReference type="InterPro" id="IPR006500">
    <property type="entry name" value="Helicase_put_C_phage/plasmid"/>
</dbReference>
<evidence type="ECO:0000256" key="2">
    <source>
        <dbReference type="ARBA" id="ARBA00022801"/>
    </source>
</evidence>
<dbReference type="Gene3D" id="3.40.50.300">
    <property type="entry name" value="P-loop containing nucleotide triphosphate hydrolases"/>
    <property type="match status" value="1"/>
</dbReference>
<evidence type="ECO:0000256" key="4">
    <source>
        <dbReference type="SAM" id="MobiDB-lite"/>
    </source>
</evidence>
<evidence type="ECO:0000259" key="5">
    <source>
        <dbReference type="PROSITE" id="PS51206"/>
    </source>
</evidence>
<dbReference type="Proteomes" id="UP001205311">
    <property type="component" value="Unassembled WGS sequence"/>
</dbReference>
<accession>A0ABT1I000</accession>
<dbReference type="PANTHER" id="PTHR35372">
    <property type="entry name" value="ATP BINDING PROTEIN-RELATED"/>
    <property type="match status" value="1"/>
</dbReference>
<feature type="domain" description="SF3 helicase" evidence="5">
    <location>
        <begin position="536"/>
        <end position="695"/>
    </location>
</feature>
<dbReference type="Pfam" id="PF09250">
    <property type="entry name" value="Prim-Pol"/>
    <property type="match status" value="1"/>
</dbReference>
<keyword evidence="1" id="KW-0547">Nucleotide-binding</keyword>
<dbReference type="Pfam" id="PF08706">
    <property type="entry name" value="D5_N"/>
    <property type="match status" value="1"/>
</dbReference>
<keyword evidence="7" id="KW-1185">Reference proteome</keyword>
<dbReference type="InterPro" id="IPR014015">
    <property type="entry name" value="Helicase_SF3_DNA-vir"/>
</dbReference>
<dbReference type="PANTHER" id="PTHR35372:SF2">
    <property type="entry name" value="SF3 HELICASE DOMAIN-CONTAINING PROTEIN"/>
    <property type="match status" value="1"/>
</dbReference>
<evidence type="ECO:0000256" key="3">
    <source>
        <dbReference type="ARBA" id="ARBA00022840"/>
    </source>
</evidence>
<dbReference type="InterPro" id="IPR015330">
    <property type="entry name" value="DNA_primase/pol_bifunc_N"/>
</dbReference>
<dbReference type="Pfam" id="PF19263">
    <property type="entry name" value="DUF5906"/>
    <property type="match status" value="1"/>
</dbReference>
<feature type="compositionally biased region" description="Pro residues" evidence="4">
    <location>
        <begin position="219"/>
        <end position="231"/>
    </location>
</feature>
<comment type="caution">
    <text evidence="6">The sequence shown here is derived from an EMBL/GenBank/DDBJ whole genome shotgun (WGS) entry which is preliminary data.</text>
</comment>
<keyword evidence="3" id="KW-0067">ATP-binding</keyword>
<protein>
    <submittedName>
        <fullName evidence="6">DNA primase/helicase</fullName>
    </submittedName>
</protein>
<name>A0ABT1I000_STRSD</name>
<feature type="region of interest" description="Disordered" evidence="4">
    <location>
        <begin position="216"/>
        <end position="247"/>
    </location>
</feature>
<dbReference type="NCBIfam" id="TIGR01613">
    <property type="entry name" value="primase_Cterm"/>
    <property type="match status" value="1"/>
</dbReference>
<dbReference type="EMBL" id="JAMTCP010000035">
    <property type="protein sequence ID" value="MCP2261061.1"/>
    <property type="molecule type" value="Genomic_DNA"/>
</dbReference>
<gene>
    <name evidence="6" type="ORF">LX15_004781</name>
</gene>
<keyword evidence="2" id="KW-0378">Hydrolase</keyword>
<dbReference type="SMART" id="SM00943">
    <property type="entry name" value="Prim-Pol"/>
    <property type="match status" value="1"/>
</dbReference>
<evidence type="ECO:0000256" key="1">
    <source>
        <dbReference type="ARBA" id="ARBA00022741"/>
    </source>
</evidence>
<dbReference type="SMART" id="SM00885">
    <property type="entry name" value="D5_N"/>
    <property type="match status" value="1"/>
</dbReference>
<dbReference type="InterPro" id="IPR051620">
    <property type="entry name" value="ORF904-like_C"/>
</dbReference>
<organism evidence="6 7">
    <name type="scientific">Streptoalloteichus tenebrarius (strain ATCC 17920 / DSM 40477 / JCM 4838 / CBS 697.72 / NBRC 16177 / NCIMB 11028 / NRRL B-12390 / A12253. 1 / ISP 5477)</name>
    <name type="common">Streptomyces tenebrarius</name>
    <dbReference type="NCBI Taxonomy" id="1933"/>
    <lineage>
        <taxon>Bacteria</taxon>
        <taxon>Bacillati</taxon>
        <taxon>Actinomycetota</taxon>
        <taxon>Actinomycetes</taxon>
        <taxon>Pseudonocardiales</taxon>
        <taxon>Pseudonocardiaceae</taxon>
        <taxon>Streptoalloteichus</taxon>
    </lineage>
</organism>
<reference evidence="6 7" key="1">
    <citation type="submission" date="2022-06" db="EMBL/GenBank/DDBJ databases">
        <title>Genomic Encyclopedia of Archaeal and Bacterial Type Strains, Phase II (KMG-II): from individual species to whole genera.</title>
        <authorList>
            <person name="Goeker M."/>
        </authorList>
    </citation>
    <scope>NUCLEOTIDE SEQUENCE [LARGE SCALE GENOMIC DNA]</scope>
    <source>
        <strain evidence="6 7">DSM 40477</strain>
    </source>
</reference>
<dbReference type="InterPro" id="IPR045455">
    <property type="entry name" value="NrS-1_pol-like_helicase"/>
</dbReference>